<keyword evidence="2" id="KW-0812">Transmembrane</keyword>
<dbReference type="EMBL" id="JBHTLR010000007">
    <property type="protein sequence ID" value="MFD1216195.1"/>
    <property type="molecule type" value="Genomic_DNA"/>
</dbReference>
<dbReference type="Proteomes" id="UP001597264">
    <property type="component" value="Unassembled WGS sequence"/>
</dbReference>
<dbReference type="NCBIfam" id="NF041646">
    <property type="entry name" value="VC0807_fam"/>
    <property type="match status" value="1"/>
</dbReference>
<accession>A0ABW3U8N7</accession>
<keyword evidence="2" id="KW-0472">Membrane</keyword>
<dbReference type="InterPro" id="IPR016870">
    <property type="entry name" value="UCP028137"/>
</dbReference>
<keyword evidence="4" id="KW-1185">Reference proteome</keyword>
<feature type="region of interest" description="Disordered" evidence="1">
    <location>
        <begin position="1"/>
        <end position="30"/>
    </location>
</feature>
<name>A0ABW3U8N7_9GAMM</name>
<keyword evidence="2" id="KW-1133">Transmembrane helix</keyword>
<feature type="transmembrane region" description="Helical" evidence="2">
    <location>
        <begin position="121"/>
        <end position="141"/>
    </location>
</feature>
<feature type="transmembrane region" description="Helical" evidence="2">
    <location>
        <begin position="216"/>
        <end position="240"/>
    </location>
</feature>
<sequence length="258" mass="28136">MTDTDHPKAQAPEAISTESTADNAAQTAPAQQPHKESLLANLLLNIVIPTVILTKLSGDDWLGTKWAIVVALAFPIIYGLRDLQRSGKVNFFSALGIFSILLTGGISLLELEAKYIAIKEAAIPGLLGIATVASLYTRWPLVKTLIYNDRILDTGRIARALRTRGNESAFDRTLLHASWMIAGSFFMSSVLNYLLAEMLLKSPPGTEAFNAELGKMTALSFPVIALPATIILMLVLVFLFRRITTLTGLKLEEIVNEQ</sequence>
<feature type="transmembrane region" description="Helical" evidence="2">
    <location>
        <begin position="174"/>
        <end position="196"/>
    </location>
</feature>
<dbReference type="PIRSF" id="PIRSF028137">
    <property type="entry name" value="UCP028137"/>
    <property type="match status" value="1"/>
</dbReference>
<feature type="transmembrane region" description="Helical" evidence="2">
    <location>
        <begin position="62"/>
        <end position="80"/>
    </location>
</feature>
<comment type="caution">
    <text evidence="3">The sequence shown here is derived from an EMBL/GenBank/DDBJ whole genome shotgun (WGS) entry which is preliminary data.</text>
</comment>
<organism evidence="3 4">
    <name type="scientific">Microbulbifer celer</name>
    <dbReference type="NCBI Taxonomy" id="435905"/>
    <lineage>
        <taxon>Bacteria</taxon>
        <taxon>Pseudomonadati</taxon>
        <taxon>Pseudomonadota</taxon>
        <taxon>Gammaproteobacteria</taxon>
        <taxon>Cellvibrionales</taxon>
        <taxon>Microbulbiferaceae</taxon>
        <taxon>Microbulbifer</taxon>
    </lineage>
</organism>
<evidence type="ECO:0000256" key="1">
    <source>
        <dbReference type="SAM" id="MobiDB-lite"/>
    </source>
</evidence>
<feature type="compositionally biased region" description="Polar residues" evidence="1">
    <location>
        <begin position="16"/>
        <end position="30"/>
    </location>
</feature>
<reference evidence="4" key="1">
    <citation type="journal article" date="2019" name="Int. J. Syst. Evol. Microbiol.">
        <title>The Global Catalogue of Microorganisms (GCM) 10K type strain sequencing project: providing services to taxonomists for standard genome sequencing and annotation.</title>
        <authorList>
            <consortium name="The Broad Institute Genomics Platform"/>
            <consortium name="The Broad Institute Genome Sequencing Center for Infectious Disease"/>
            <person name="Wu L."/>
            <person name="Ma J."/>
        </authorList>
    </citation>
    <scope>NUCLEOTIDE SEQUENCE [LARGE SCALE GENOMIC DNA]</scope>
    <source>
        <strain evidence="4">CCUG 54356</strain>
    </source>
</reference>
<dbReference type="RefSeq" id="WP_230438304.1">
    <property type="nucleotide sequence ID" value="NZ_CP087715.1"/>
</dbReference>
<evidence type="ECO:0000313" key="4">
    <source>
        <dbReference type="Proteomes" id="UP001597264"/>
    </source>
</evidence>
<evidence type="ECO:0000313" key="3">
    <source>
        <dbReference type="EMBL" id="MFD1216195.1"/>
    </source>
</evidence>
<gene>
    <name evidence="3" type="ORF">ACFQ2X_06270</name>
</gene>
<protein>
    <submittedName>
        <fullName evidence="3">VC0807 family protein</fullName>
    </submittedName>
</protein>
<feature type="transmembrane region" description="Helical" evidence="2">
    <location>
        <begin position="89"/>
        <end position="109"/>
    </location>
</feature>
<evidence type="ECO:0000256" key="2">
    <source>
        <dbReference type="SAM" id="Phobius"/>
    </source>
</evidence>
<proteinExistence type="predicted"/>